<sequence length="82" mass="9500">MFIKNKTIKEGLVRVFPVYAPKLIVKHVRIFLTGAIWVKDLGRLEFEKGRFLLPRKSLPQVKQAILELNELIEAQNQEVKTA</sequence>
<evidence type="ECO:0000313" key="2">
    <source>
        <dbReference type="Proteomes" id="UP000009175"/>
    </source>
</evidence>
<dbReference type="eggNOG" id="ENOG5032STK">
    <property type="taxonomic scope" value="Bacteria"/>
</dbReference>
<dbReference type="Pfam" id="PF06526">
    <property type="entry name" value="DUF1107"/>
    <property type="match status" value="1"/>
</dbReference>
<evidence type="ECO:0008006" key="3">
    <source>
        <dbReference type="Google" id="ProtNLM"/>
    </source>
</evidence>
<gene>
    <name evidence="1" type="ordered locus">Sama_3320</name>
</gene>
<dbReference type="AlphaFoldDB" id="A1SAW6"/>
<name>A1SAW6_SHEAM</name>
<dbReference type="Gene3D" id="3.30.1910.10">
    <property type="entry name" value="so0334 like domain"/>
    <property type="match status" value="1"/>
</dbReference>
<reference evidence="1 2" key="1">
    <citation type="submission" date="2006-12" db="EMBL/GenBank/DDBJ databases">
        <title>Complete sequence of Shewanella amazonensis SB2B.</title>
        <authorList>
            <consortium name="US DOE Joint Genome Institute"/>
            <person name="Copeland A."/>
            <person name="Lucas S."/>
            <person name="Lapidus A."/>
            <person name="Barry K."/>
            <person name="Detter J.C."/>
            <person name="Glavina del Rio T."/>
            <person name="Hammon N."/>
            <person name="Israni S."/>
            <person name="Dalin E."/>
            <person name="Tice H."/>
            <person name="Pitluck S."/>
            <person name="Munk A.C."/>
            <person name="Brettin T."/>
            <person name="Bruce D."/>
            <person name="Han C."/>
            <person name="Tapia R."/>
            <person name="Gilna P."/>
            <person name="Schmutz J."/>
            <person name="Larimer F."/>
            <person name="Land M."/>
            <person name="Hauser L."/>
            <person name="Kyrpides N."/>
            <person name="Mikhailova N."/>
            <person name="Fredrickson J."/>
            <person name="Richardson P."/>
        </authorList>
    </citation>
    <scope>NUCLEOTIDE SEQUENCE [LARGE SCALE GENOMIC DNA]</scope>
    <source>
        <strain evidence="2">ATCC BAA-1098 / SB2B</strain>
    </source>
</reference>
<protein>
    <recommendedName>
        <fullName evidence="3">DUF1107 domain-containing protein</fullName>
    </recommendedName>
</protein>
<dbReference type="HOGENOM" id="CLU_2755629_0_0_6"/>
<dbReference type="Proteomes" id="UP000009175">
    <property type="component" value="Chromosome"/>
</dbReference>
<evidence type="ECO:0000313" key="1">
    <source>
        <dbReference type="EMBL" id="ABM01523.1"/>
    </source>
</evidence>
<proteinExistence type="predicted"/>
<accession>A1SAW6</accession>
<dbReference type="InterPro" id="IPR009491">
    <property type="entry name" value="DUF1107"/>
</dbReference>
<organism evidence="1 2">
    <name type="scientific">Shewanella amazonensis (strain ATCC BAA-1098 / SB2B)</name>
    <dbReference type="NCBI Taxonomy" id="326297"/>
    <lineage>
        <taxon>Bacteria</taxon>
        <taxon>Pseudomonadati</taxon>
        <taxon>Pseudomonadota</taxon>
        <taxon>Gammaproteobacteria</taxon>
        <taxon>Alteromonadales</taxon>
        <taxon>Shewanellaceae</taxon>
        <taxon>Shewanella</taxon>
    </lineage>
</organism>
<dbReference type="KEGG" id="saz:Sama_3320"/>
<keyword evidence="2" id="KW-1185">Reference proteome</keyword>
<dbReference type="EMBL" id="CP000507">
    <property type="protein sequence ID" value="ABM01523.1"/>
    <property type="molecule type" value="Genomic_DNA"/>
</dbReference>